<dbReference type="GO" id="GO:0004792">
    <property type="term" value="F:thiosulfate-cyanide sulfurtransferase activity"/>
    <property type="evidence" value="ECO:0007669"/>
    <property type="project" value="UniProtKB-EC"/>
</dbReference>
<dbReference type="AlphaFoldDB" id="A0A1H8HLV9"/>
<proteinExistence type="predicted"/>
<name>A0A1H8HLV9_9FIRM</name>
<evidence type="ECO:0000313" key="7">
    <source>
        <dbReference type="EMBL" id="SEN57064.1"/>
    </source>
</evidence>
<dbReference type="SMART" id="SM00450">
    <property type="entry name" value="RHOD"/>
    <property type="match status" value="3"/>
</dbReference>
<dbReference type="PROSITE" id="PS50206">
    <property type="entry name" value="RHODANESE_3"/>
    <property type="match status" value="3"/>
</dbReference>
<evidence type="ECO:0000256" key="3">
    <source>
        <dbReference type="RuleBase" id="RU000507"/>
    </source>
</evidence>
<dbReference type="Proteomes" id="UP000199512">
    <property type="component" value="Unassembled WGS sequence"/>
</dbReference>
<feature type="region of interest" description="Disordered" evidence="4">
    <location>
        <begin position="453"/>
        <end position="481"/>
    </location>
</feature>
<organism evidence="7 8">
    <name type="scientific">Peptostreptococcus russellii</name>
    <dbReference type="NCBI Taxonomy" id="215200"/>
    <lineage>
        <taxon>Bacteria</taxon>
        <taxon>Bacillati</taxon>
        <taxon>Bacillota</taxon>
        <taxon>Clostridia</taxon>
        <taxon>Peptostreptococcales</taxon>
        <taxon>Peptostreptococcaceae</taxon>
        <taxon>Peptostreptococcus</taxon>
    </lineage>
</organism>
<dbReference type="SUPFAM" id="SSF52821">
    <property type="entry name" value="Rhodanese/Cell cycle control phosphatase"/>
    <property type="match status" value="3"/>
</dbReference>
<keyword evidence="3 7" id="KW-0808">Transferase</keyword>
<evidence type="ECO:0000256" key="2">
    <source>
        <dbReference type="ARBA" id="ARBA00047549"/>
    </source>
</evidence>
<dbReference type="Pfam" id="PF00581">
    <property type="entry name" value="Rhodanese"/>
    <property type="match status" value="3"/>
</dbReference>
<feature type="domain" description="Rhodanese" evidence="6">
    <location>
        <begin position="180"/>
        <end position="307"/>
    </location>
</feature>
<dbReference type="STRING" id="215200.SAMN05216454_1067"/>
<keyword evidence="8" id="KW-1185">Reference proteome</keyword>
<reference evidence="7 8" key="1">
    <citation type="submission" date="2016-10" db="EMBL/GenBank/DDBJ databases">
        <authorList>
            <person name="de Groot N.N."/>
        </authorList>
    </citation>
    <scope>NUCLEOTIDE SEQUENCE [LARGE SCALE GENOMIC DNA]</scope>
    <source>
        <strain evidence="7 8">Calf135</strain>
    </source>
</reference>
<evidence type="ECO:0000259" key="6">
    <source>
        <dbReference type="PROSITE" id="PS50206"/>
    </source>
</evidence>
<dbReference type="OrthoDB" id="9770030at2"/>
<dbReference type="EMBL" id="FODF01000006">
    <property type="protein sequence ID" value="SEN57064.1"/>
    <property type="molecule type" value="Genomic_DNA"/>
</dbReference>
<dbReference type="PANTHER" id="PTHR43855">
    <property type="entry name" value="THIOSULFATE SULFURTRANSFERASE"/>
    <property type="match status" value="1"/>
</dbReference>
<feature type="domain" description="Rhodanese" evidence="6">
    <location>
        <begin position="340"/>
        <end position="461"/>
    </location>
</feature>
<dbReference type="RefSeq" id="WP_091975232.1">
    <property type="nucleotide sequence ID" value="NZ_FODF01000006.1"/>
</dbReference>
<keyword evidence="1" id="KW-0677">Repeat</keyword>
<keyword evidence="5" id="KW-0732">Signal</keyword>
<dbReference type="InterPro" id="IPR001307">
    <property type="entry name" value="Thiosulphate_STrfase_CS"/>
</dbReference>
<keyword evidence="7" id="KW-0670">Pyruvate</keyword>
<dbReference type="Gene3D" id="3.40.250.10">
    <property type="entry name" value="Rhodanese-like domain"/>
    <property type="match status" value="3"/>
</dbReference>
<dbReference type="InterPro" id="IPR051126">
    <property type="entry name" value="Thiosulfate_sulfurtransferase"/>
</dbReference>
<gene>
    <name evidence="7" type="ORF">SAMN05216454_1067</name>
</gene>
<evidence type="ECO:0000256" key="1">
    <source>
        <dbReference type="ARBA" id="ARBA00022737"/>
    </source>
</evidence>
<dbReference type="InterPro" id="IPR036873">
    <property type="entry name" value="Rhodanese-like_dom_sf"/>
</dbReference>
<sequence>MKFKKAGLILGSFALAVCLSSCGSNESDKGNEKESVSVEDTMLKSSDLNDSVQIIDIRHPDKFLGWKNEDGVSGHIANAVDFPVEWLSYEKKPENIETELKRRHIDKDKKTVIYSDKDVEKEDFDKFAKLGFKDIHSLEGGIDSYAKDGGKLERLEGYEMYVSPEWVEDLVNGKKPEGYNGEKYKIVEISLPSEKDEYKNGHIKGAINFNSDEINHVPGPRTVQEYEGITMEKQITFWNFYPDDKIKEVLENAGIDKDTTVILYGTDKATTAAARAGLVMDYAGVKNIKFINGGKVIWNLEKRPLDKEDVKTEKVDFGTSVPQNPSIIFNYEDEKKIANDPKNSVVASVRSFDEYLGKMSGYTYIDKAGDIKNARFAYAGSNPYAMEDFRNIDNTMFNYNLCADRWKKWGITPEKKVSFHCGTGWRAAETYYIAKALGWKDVGVYEGGWYEWSKMPDSEDKEKGLPEDAPEKKPEEYFTKQ</sequence>
<dbReference type="PANTHER" id="PTHR43855:SF1">
    <property type="entry name" value="THIOSULFATE SULFURTRANSFERASE"/>
    <property type="match status" value="1"/>
</dbReference>
<feature type="signal peptide" evidence="5">
    <location>
        <begin position="1"/>
        <end position="23"/>
    </location>
</feature>
<protein>
    <recommendedName>
        <fullName evidence="3">Sulfurtransferase</fullName>
    </recommendedName>
</protein>
<feature type="chain" id="PRO_5038369917" description="Sulfurtransferase" evidence="5">
    <location>
        <begin position="24"/>
        <end position="481"/>
    </location>
</feature>
<feature type="compositionally biased region" description="Basic and acidic residues" evidence="4">
    <location>
        <begin position="454"/>
        <end position="481"/>
    </location>
</feature>
<evidence type="ECO:0000256" key="5">
    <source>
        <dbReference type="SAM" id="SignalP"/>
    </source>
</evidence>
<dbReference type="PROSITE" id="PS00683">
    <property type="entry name" value="RHODANESE_2"/>
    <property type="match status" value="1"/>
</dbReference>
<evidence type="ECO:0000313" key="8">
    <source>
        <dbReference type="Proteomes" id="UP000199512"/>
    </source>
</evidence>
<dbReference type="InterPro" id="IPR001763">
    <property type="entry name" value="Rhodanese-like_dom"/>
</dbReference>
<feature type="domain" description="Rhodanese" evidence="6">
    <location>
        <begin position="48"/>
        <end position="154"/>
    </location>
</feature>
<accession>A0A1H8HLV9</accession>
<evidence type="ECO:0000256" key="4">
    <source>
        <dbReference type="SAM" id="MobiDB-lite"/>
    </source>
</evidence>
<comment type="catalytic activity">
    <reaction evidence="2">
        <text>thiosulfate + hydrogen cyanide = thiocyanate + sulfite + 2 H(+)</text>
        <dbReference type="Rhea" id="RHEA:16881"/>
        <dbReference type="ChEBI" id="CHEBI:15378"/>
        <dbReference type="ChEBI" id="CHEBI:17359"/>
        <dbReference type="ChEBI" id="CHEBI:18022"/>
        <dbReference type="ChEBI" id="CHEBI:18407"/>
        <dbReference type="ChEBI" id="CHEBI:33542"/>
        <dbReference type="EC" id="2.8.1.1"/>
    </reaction>
</comment>